<name>A0A839ZX92_9CAUL</name>
<sequence length="81" mass="8062">MTQLKSDLITAAGAAMLVGAAVSAEMAWLAARGVAELGVICGAAGQPHCPWMIGSAALLASGTATLIAGRRRMKPAPASSR</sequence>
<evidence type="ECO:0000256" key="1">
    <source>
        <dbReference type="SAM" id="Phobius"/>
    </source>
</evidence>
<reference evidence="2 3" key="1">
    <citation type="submission" date="2020-08" db="EMBL/GenBank/DDBJ databases">
        <title>Genomic Encyclopedia of Type Strains, Phase IV (KMG-IV): sequencing the most valuable type-strain genomes for metagenomic binning, comparative biology and taxonomic classification.</title>
        <authorList>
            <person name="Goeker M."/>
        </authorList>
    </citation>
    <scope>NUCLEOTIDE SEQUENCE [LARGE SCALE GENOMIC DNA]</scope>
    <source>
        <strain evidence="2 3">DSM 21793</strain>
    </source>
</reference>
<keyword evidence="1" id="KW-0472">Membrane</keyword>
<dbReference type="RefSeq" id="WP_183769910.1">
    <property type="nucleotide sequence ID" value="NZ_JACIDK010000001.1"/>
</dbReference>
<feature type="transmembrane region" description="Helical" evidence="1">
    <location>
        <begin position="51"/>
        <end position="69"/>
    </location>
</feature>
<organism evidence="2 3">
    <name type="scientific">Phenylobacterium haematophilum</name>
    <dbReference type="NCBI Taxonomy" id="98513"/>
    <lineage>
        <taxon>Bacteria</taxon>
        <taxon>Pseudomonadati</taxon>
        <taxon>Pseudomonadota</taxon>
        <taxon>Alphaproteobacteria</taxon>
        <taxon>Caulobacterales</taxon>
        <taxon>Caulobacteraceae</taxon>
        <taxon>Phenylobacterium</taxon>
    </lineage>
</organism>
<keyword evidence="1" id="KW-0812">Transmembrane</keyword>
<evidence type="ECO:0000313" key="2">
    <source>
        <dbReference type="EMBL" id="MBB3890033.1"/>
    </source>
</evidence>
<gene>
    <name evidence="2" type="ORF">GGQ61_000730</name>
</gene>
<comment type="caution">
    <text evidence="2">The sequence shown here is derived from an EMBL/GenBank/DDBJ whole genome shotgun (WGS) entry which is preliminary data.</text>
</comment>
<dbReference type="Proteomes" id="UP000530564">
    <property type="component" value="Unassembled WGS sequence"/>
</dbReference>
<proteinExistence type="predicted"/>
<accession>A0A839ZX92</accession>
<keyword evidence="3" id="KW-1185">Reference proteome</keyword>
<dbReference type="EMBL" id="JACIDK010000001">
    <property type="protein sequence ID" value="MBB3890033.1"/>
    <property type="molecule type" value="Genomic_DNA"/>
</dbReference>
<protein>
    <submittedName>
        <fullName evidence="2">Uncharacterized protein</fullName>
    </submittedName>
</protein>
<keyword evidence="1" id="KW-1133">Transmembrane helix</keyword>
<evidence type="ECO:0000313" key="3">
    <source>
        <dbReference type="Proteomes" id="UP000530564"/>
    </source>
</evidence>
<dbReference type="AlphaFoldDB" id="A0A839ZX92"/>